<evidence type="ECO:0008006" key="5">
    <source>
        <dbReference type="Google" id="ProtNLM"/>
    </source>
</evidence>
<dbReference type="OrthoDB" id="1267107at2"/>
<comment type="caution">
    <text evidence="3">The sequence shown here is derived from an EMBL/GenBank/DDBJ whole genome shotgun (WGS) entry which is preliminary data.</text>
</comment>
<evidence type="ECO:0000256" key="1">
    <source>
        <dbReference type="SAM" id="MobiDB-lite"/>
    </source>
</evidence>
<feature type="compositionally biased region" description="Basic and acidic residues" evidence="1">
    <location>
        <begin position="54"/>
        <end position="67"/>
    </location>
</feature>
<keyword evidence="2" id="KW-0732">Signal</keyword>
<evidence type="ECO:0000313" key="4">
    <source>
        <dbReference type="Proteomes" id="UP000236151"/>
    </source>
</evidence>
<dbReference type="PROSITE" id="PS51257">
    <property type="entry name" value="PROKAR_LIPOPROTEIN"/>
    <property type="match status" value="1"/>
</dbReference>
<protein>
    <recommendedName>
        <fullName evidence="5">Lipoprotein</fullName>
    </recommendedName>
</protein>
<dbReference type="RefSeq" id="WP_103080113.1">
    <property type="nucleotide sequence ID" value="NZ_CP021850.1"/>
</dbReference>
<proteinExistence type="predicted"/>
<gene>
    <name evidence="3" type="ORF">CDQ84_02415</name>
</gene>
<reference evidence="3 4" key="1">
    <citation type="submission" date="2017-06" db="EMBL/GenBank/DDBJ databases">
        <title>Investigating the central metabolism of Clostridium thermosuccinogenes.</title>
        <authorList>
            <person name="Koendjbiharie J.G."/>
            <person name="van Kranenburg R."/>
        </authorList>
    </citation>
    <scope>NUCLEOTIDE SEQUENCE [LARGE SCALE GENOMIC DNA]</scope>
    <source>
        <strain evidence="3 4">DSM 5806</strain>
    </source>
</reference>
<dbReference type="EMBL" id="NIOJ01000003">
    <property type="protein sequence ID" value="PNU01257.1"/>
    <property type="molecule type" value="Genomic_DNA"/>
</dbReference>
<name>A0A2K2FR48_9CLOT</name>
<sequence length="244" mass="28333">MKKKFLILPVLTVSIFAFVACSTLQLDTDDVKVIDKPKTEDKIEQNQGSGTGQNKDDDKQKSDLNEKGEVLQKDTEEYIKSIIDDRATEVLTALKDYDLKKLSQYIHPDKGVRFSPYGYVDVKENLVFTAEEIESMDESKVYMWGYYDGSGEPIELTFPDYHKRFIYDEDFINADEVGYNKVLGHGNSLNNSFEVYKNSIIVEYHFPGIDPQYEGMDWRSLRLVFEKKSDQWYIVGIIHDQWTI</sequence>
<accession>A0A2K2FR48</accession>
<evidence type="ECO:0000313" key="3">
    <source>
        <dbReference type="EMBL" id="PNU01257.1"/>
    </source>
</evidence>
<feature type="chain" id="PRO_5038707911" description="Lipoprotein" evidence="2">
    <location>
        <begin position="20"/>
        <end position="244"/>
    </location>
</feature>
<dbReference type="KEGG" id="cthd:CDO33_11335"/>
<dbReference type="AlphaFoldDB" id="A0A2K2FR48"/>
<organism evidence="3 4">
    <name type="scientific">Clostridium thermosuccinogenes</name>
    <dbReference type="NCBI Taxonomy" id="84032"/>
    <lineage>
        <taxon>Bacteria</taxon>
        <taxon>Bacillati</taxon>
        <taxon>Bacillota</taxon>
        <taxon>Clostridia</taxon>
        <taxon>Eubacteriales</taxon>
        <taxon>Clostridiaceae</taxon>
        <taxon>Clostridium</taxon>
    </lineage>
</organism>
<keyword evidence="4" id="KW-1185">Reference proteome</keyword>
<dbReference type="Proteomes" id="UP000236151">
    <property type="component" value="Unassembled WGS sequence"/>
</dbReference>
<evidence type="ECO:0000256" key="2">
    <source>
        <dbReference type="SAM" id="SignalP"/>
    </source>
</evidence>
<feature type="region of interest" description="Disordered" evidence="1">
    <location>
        <begin position="37"/>
        <end position="67"/>
    </location>
</feature>
<feature type="signal peptide" evidence="2">
    <location>
        <begin position="1"/>
        <end position="19"/>
    </location>
</feature>